<feature type="coiled-coil region" evidence="1">
    <location>
        <begin position="143"/>
        <end position="171"/>
    </location>
</feature>
<evidence type="ECO:0000256" key="2">
    <source>
        <dbReference type="SAM" id="MobiDB-lite"/>
    </source>
</evidence>
<dbReference type="InterPro" id="IPR036517">
    <property type="entry name" value="FF_domain_sf"/>
</dbReference>
<dbReference type="PROSITE" id="PS51676">
    <property type="entry name" value="FF"/>
    <property type="match status" value="1"/>
</dbReference>
<keyword evidence="5" id="KW-1185">Reference proteome</keyword>
<feature type="region of interest" description="Disordered" evidence="2">
    <location>
        <begin position="479"/>
        <end position="512"/>
    </location>
</feature>
<evidence type="ECO:0000313" key="5">
    <source>
        <dbReference type="Proteomes" id="UP000266841"/>
    </source>
</evidence>
<dbReference type="InterPro" id="IPR002713">
    <property type="entry name" value="FF_domain"/>
</dbReference>
<dbReference type="Pfam" id="PF01846">
    <property type="entry name" value="FF"/>
    <property type="match status" value="2"/>
</dbReference>
<evidence type="ECO:0000259" key="3">
    <source>
        <dbReference type="PROSITE" id="PS51676"/>
    </source>
</evidence>
<gene>
    <name evidence="4" type="ORF">THAOC_17260</name>
</gene>
<accession>K0SVA1</accession>
<feature type="region of interest" description="Disordered" evidence="2">
    <location>
        <begin position="1"/>
        <end position="87"/>
    </location>
</feature>
<dbReference type="SMART" id="SM00441">
    <property type="entry name" value="FF"/>
    <property type="match status" value="4"/>
</dbReference>
<reference evidence="4 5" key="1">
    <citation type="journal article" date="2012" name="Genome Biol.">
        <title>Genome and low-iron response of an oceanic diatom adapted to chronic iron limitation.</title>
        <authorList>
            <person name="Lommer M."/>
            <person name="Specht M."/>
            <person name="Roy A.S."/>
            <person name="Kraemer L."/>
            <person name="Andreson R."/>
            <person name="Gutowska M.A."/>
            <person name="Wolf J."/>
            <person name="Bergner S.V."/>
            <person name="Schilhabel M.B."/>
            <person name="Klostermeier U.C."/>
            <person name="Beiko R.G."/>
            <person name="Rosenstiel P."/>
            <person name="Hippler M."/>
            <person name="Laroche J."/>
        </authorList>
    </citation>
    <scope>NUCLEOTIDE SEQUENCE [LARGE SCALE GENOMIC DNA]</scope>
    <source>
        <strain evidence="4 5">CCMP1005</strain>
    </source>
</reference>
<sequence>APPARRWNVYTDESSGRRYYSDGTTVTWVRPPELGPDDAGSAGTAPSAQAAAGTAPSSTPKRPSSLRPSSIGGADGDGGGQRKKKKVTLSLYSSRAEAVAAFKGLLLAKDVAPTTKWNDVVRLCGDDARWEACTTAGERKQALAEYQTRRANELRDVKRQERARAKEAYQKMLNDILGPAADGKDGKGLGTKKKFVPGSSRFGDVRDSLSKDDRFHAVDDEETREELYYEFVEELRKREERTRRGRIREAKEGFVAFLRSREGDGKLTFASTWSSFLGSLDATERSDTRFVTSGLMSDTDRQVYFSDHVIELQNAEDEKRRRIRDARRRAEKAQRDAFREMLRDMAKSGHVVPQSRWSAVEDKIVSGTGEGDGRGGPGKSDAILRGVQEQGREVARELFEDFVYDWRESYRRDRSDLSRAWERRAKGVELDPSLTAEEFGRVLLEICASDSGLYGEIRRMGSGEGGNPVSSVRLYFDELKGDSGGGAVRGGSRRDEESSEDEGEIKEDEAES</sequence>
<dbReference type="Gene3D" id="1.10.10.440">
    <property type="entry name" value="FF domain"/>
    <property type="match status" value="4"/>
</dbReference>
<dbReference type="OrthoDB" id="187617at2759"/>
<organism evidence="4 5">
    <name type="scientific">Thalassiosira oceanica</name>
    <name type="common">Marine diatom</name>
    <dbReference type="NCBI Taxonomy" id="159749"/>
    <lineage>
        <taxon>Eukaryota</taxon>
        <taxon>Sar</taxon>
        <taxon>Stramenopiles</taxon>
        <taxon>Ochrophyta</taxon>
        <taxon>Bacillariophyta</taxon>
        <taxon>Coscinodiscophyceae</taxon>
        <taxon>Thalassiosirophycidae</taxon>
        <taxon>Thalassiosirales</taxon>
        <taxon>Thalassiosiraceae</taxon>
        <taxon>Thalassiosira</taxon>
    </lineage>
</organism>
<comment type="caution">
    <text evidence="4">The sequence shown here is derived from an EMBL/GenBank/DDBJ whole genome shotgun (WGS) entry which is preliminary data.</text>
</comment>
<dbReference type="PANTHER" id="PTHR11864">
    <property type="entry name" value="PRE-MRNA-PROCESSING PROTEIN PRP40"/>
    <property type="match status" value="1"/>
</dbReference>
<dbReference type="SUPFAM" id="SSF81698">
    <property type="entry name" value="FF domain"/>
    <property type="match status" value="3"/>
</dbReference>
<dbReference type="GO" id="GO:0003723">
    <property type="term" value="F:RNA binding"/>
    <property type="evidence" value="ECO:0007669"/>
    <property type="project" value="TreeGrafter"/>
</dbReference>
<dbReference type="InterPro" id="IPR039726">
    <property type="entry name" value="Prp40-like"/>
</dbReference>
<keyword evidence="1" id="KW-0175">Coiled coil</keyword>
<dbReference type="AlphaFoldDB" id="K0SVA1"/>
<feature type="domain" description="FF" evidence="3">
    <location>
        <begin position="162"/>
        <end position="234"/>
    </location>
</feature>
<proteinExistence type="predicted"/>
<dbReference type="GO" id="GO:0005685">
    <property type="term" value="C:U1 snRNP"/>
    <property type="evidence" value="ECO:0007669"/>
    <property type="project" value="TreeGrafter"/>
</dbReference>
<dbReference type="EMBL" id="AGNL01019093">
    <property type="protein sequence ID" value="EJK62142.1"/>
    <property type="molecule type" value="Genomic_DNA"/>
</dbReference>
<evidence type="ECO:0000313" key="4">
    <source>
        <dbReference type="EMBL" id="EJK62142.1"/>
    </source>
</evidence>
<dbReference type="eggNOG" id="KOG0152">
    <property type="taxonomic scope" value="Eukaryota"/>
</dbReference>
<dbReference type="PANTHER" id="PTHR11864:SF0">
    <property type="entry name" value="PRP40 PRE-MRNA PROCESSING FACTOR 40 HOMOLOG A (YEAST)"/>
    <property type="match status" value="1"/>
</dbReference>
<feature type="non-terminal residue" evidence="4">
    <location>
        <position position="1"/>
    </location>
</feature>
<name>K0SVA1_THAOC</name>
<evidence type="ECO:0000256" key="1">
    <source>
        <dbReference type="SAM" id="Coils"/>
    </source>
</evidence>
<feature type="compositionally biased region" description="Acidic residues" evidence="2">
    <location>
        <begin position="497"/>
        <end position="512"/>
    </location>
</feature>
<feature type="coiled-coil region" evidence="1">
    <location>
        <begin position="309"/>
        <end position="336"/>
    </location>
</feature>
<dbReference type="GO" id="GO:0071004">
    <property type="term" value="C:U2-type prespliceosome"/>
    <property type="evidence" value="ECO:0007669"/>
    <property type="project" value="TreeGrafter"/>
</dbReference>
<protein>
    <recommendedName>
        <fullName evidence="3">FF domain-containing protein</fullName>
    </recommendedName>
</protein>
<feature type="compositionally biased region" description="Low complexity" evidence="2">
    <location>
        <begin position="39"/>
        <end position="60"/>
    </location>
</feature>
<dbReference type="Proteomes" id="UP000266841">
    <property type="component" value="Unassembled WGS sequence"/>
</dbReference>
<dbReference type="GO" id="GO:0045292">
    <property type="term" value="P:mRNA cis splicing, via spliceosome"/>
    <property type="evidence" value="ECO:0007669"/>
    <property type="project" value="InterPro"/>
</dbReference>